<feature type="coiled-coil region" evidence="7">
    <location>
        <begin position="121"/>
        <end position="187"/>
    </location>
</feature>
<comment type="cofactor">
    <cofactor evidence="1">
        <name>Zn(2+)</name>
        <dbReference type="ChEBI" id="CHEBI:29105"/>
    </cofactor>
</comment>
<dbReference type="Proteomes" id="UP001144805">
    <property type="component" value="Unassembled WGS sequence"/>
</dbReference>
<keyword evidence="6" id="KW-0482">Metalloprotease</keyword>
<feature type="region of interest" description="Disordered" evidence="8">
    <location>
        <begin position="1"/>
        <end position="42"/>
    </location>
</feature>
<dbReference type="GO" id="GO:0006508">
    <property type="term" value="P:proteolysis"/>
    <property type="evidence" value="ECO:0007669"/>
    <property type="project" value="UniProtKB-KW"/>
</dbReference>
<sequence length="479" mass="50841">MPSHYPEYHPAPRQSLVSHLPAPPLPEPEPQAEARSGKGKTKLVVSHGEGVRAIHIRPRTVAIGGVCLLLLSSLYFGATAYLFFRDGLLNAAAERQNAIIASQNVREAREVEAAAIHEGQISAYEGQVAALRDKVGKLNSEIENLNKTRSKENAGVDEKVRSLLDRQKELEARQKALAKVAEAAKRAGLDVTIPPPSAAPAKPKPAKGRKAALDPEVTGSISPAVAKPSVQFADMGLRSPQPMPPVVAPRLDPLEDKIASMAADQDALVGALMAGVSQRNQKIDSALRKLGRRVPPAPSGIGGPFVPAPKGAVSTPAEFKADVATLSNQFDRLAKLRQIALALPLKRPLEDADISSGFGTRRDPFLGRLATHTGIDFRALSGLPARTVNAGTVIAAAYNGGYGNCVDVDHGNGVVTRYGHLRSISVKVGERVVAGQKIGTVGSTGRSTGPHLHYEIRVDGEAIDPMIYLRAGQEINRLL</sequence>
<keyword evidence="7" id="KW-0175">Coiled coil</keyword>
<dbReference type="InterPro" id="IPR011055">
    <property type="entry name" value="Dup_hybrid_motif"/>
</dbReference>
<evidence type="ECO:0000256" key="5">
    <source>
        <dbReference type="ARBA" id="ARBA00022833"/>
    </source>
</evidence>
<name>A0A9X3IMN5_9HYPH</name>
<feature type="domain" description="M23ase beta-sheet core" evidence="10">
    <location>
        <begin position="371"/>
        <end position="465"/>
    </location>
</feature>
<protein>
    <submittedName>
        <fullName evidence="11">Peptidoglycan DD-metalloendopeptidase family protein</fullName>
    </submittedName>
</protein>
<evidence type="ECO:0000256" key="9">
    <source>
        <dbReference type="SAM" id="Phobius"/>
    </source>
</evidence>
<organism evidence="11 12">
    <name type="scientific">Kaistia nematophila</name>
    <dbReference type="NCBI Taxonomy" id="2994654"/>
    <lineage>
        <taxon>Bacteria</taxon>
        <taxon>Pseudomonadati</taxon>
        <taxon>Pseudomonadota</taxon>
        <taxon>Alphaproteobacteria</taxon>
        <taxon>Hyphomicrobiales</taxon>
        <taxon>Kaistiaceae</taxon>
        <taxon>Kaistia</taxon>
    </lineage>
</organism>
<dbReference type="EMBL" id="JAPKNK010000006">
    <property type="protein sequence ID" value="MCX5570711.1"/>
    <property type="molecule type" value="Genomic_DNA"/>
</dbReference>
<evidence type="ECO:0000256" key="8">
    <source>
        <dbReference type="SAM" id="MobiDB-lite"/>
    </source>
</evidence>
<evidence type="ECO:0000313" key="11">
    <source>
        <dbReference type="EMBL" id="MCX5570711.1"/>
    </source>
</evidence>
<evidence type="ECO:0000256" key="4">
    <source>
        <dbReference type="ARBA" id="ARBA00022801"/>
    </source>
</evidence>
<keyword evidence="2" id="KW-0645">Protease</keyword>
<keyword evidence="3" id="KW-0479">Metal-binding</keyword>
<dbReference type="PANTHER" id="PTHR21666">
    <property type="entry name" value="PEPTIDASE-RELATED"/>
    <property type="match status" value="1"/>
</dbReference>
<evidence type="ECO:0000313" key="12">
    <source>
        <dbReference type="Proteomes" id="UP001144805"/>
    </source>
</evidence>
<dbReference type="GO" id="GO:0046872">
    <property type="term" value="F:metal ion binding"/>
    <property type="evidence" value="ECO:0007669"/>
    <property type="project" value="UniProtKB-KW"/>
</dbReference>
<evidence type="ECO:0000256" key="6">
    <source>
        <dbReference type="ARBA" id="ARBA00023049"/>
    </source>
</evidence>
<evidence type="ECO:0000256" key="3">
    <source>
        <dbReference type="ARBA" id="ARBA00022723"/>
    </source>
</evidence>
<dbReference type="Gene3D" id="2.70.70.10">
    <property type="entry name" value="Glucose Permease (Domain IIA)"/>
    <property type="match status" value="1"/>
</dbReference>
<dbReference type="PANTHER" id="PTHR21666:SF288">
    <property type="entry name" value="CELL DIVISION PROTEIN YTFB"/>
    <property type="match status" value="1"/>
</dbReference>
<keyword evidence="5" id="KW-0862">Zinc</keyword>
<dbReference type="GO" id="GO:0004222">
    <property type="term" value="F:metalloendopeptidase activity"/>
    <property type="evidence" value="ECO:0007669"/>
    <property type="project" value="TreeGrafter"/>
</dbReference>
<comment type="caution">
    <text evidence="11">The sequence shown here is derived from an EMBL/GenBank/DDBJ whole genome shotgun (WGS) entry which is preliminary data.</text>
</comment>
<dbReference type="SUPFAM" id="SSF51261">
    <property type="entry name" value="Duplicated hybrid motif"/>
    <property type="match status" value="1"/>
</dbReference>
<dbReference type="AlphaFoldDB" id="A0A9X3IMN5"/>
<accession>A0A9X3IMN5</accession>
<dbReference type="RefSeq" id="WP_266339667.1">
    <property type="nucleotide sequence ID" value="NZ_JAPKNK010000006.1"/>
</dbReference>
<keyword evidence="9" id="KW-0812">Transmembrane</keyword>
<evidence type="ECO:0000259" key="10">
    <source>
        <dbReference type="Pfam" id="PF01551"/>
    </source>
</evidence>
<gene>
    <name evidence="11" type="ORF">OSH07_16000</name>
</gene>
<keyword evidence="9" id="KW-0472">Membrane</keyword>
<dbReference type="CDD" id="cd12797">
    <property type="entry name" value="M23_peptidase"/>
    <property type="match status" value="1"/>
</dbReference>
<dbReference type="InterPro" id="IPR050570">
    <property type="entry name" value="Cell_wall_metabolism_enzyme"/>
</dbReference>
<evidence type="ECO:0000256" key="1">
    <source>
        <dbReference type="ARBA" id="ARBA00001947"/>
    </source>
</evidence>
<feature type="transmembrane region" description="Helical" evidence="9">
    <location>
        <begin position="61"/>
        <end position="84"/>
    </location>
</feature>
<proteinExistence type="predicted"/>
<keyword evidence="12" id="KW-1185">Reference proteome</keyword>
<evidence type="ECO:0000256" key="7">
    <source>
        <dbReference type="SAM" id="Coils"/>
    </source>
</evidence>
<keyword evidence="4" id="KW-0378">Hydrolase</keyword>
<evidence type="ECO:0000256" key="2">
    <source>
        <dbReference type="ARBA" id="ARBA00022670"/>
    </source>
</evidence>
<dbReference type="Pfam" id="PF01551">
    <property type="entry name" value="Peptidase_M23"/>
    <property type="match status" value="1"/>
</dbReference>
<dbReference type="InterPro" id="IPR016047">
    <property type="entry name" value="M23ase_b-sheet_dom"/>
</dbReference>
<reference evidence="11" key="1">
    <citation type="submission" date="2022-11" db="EMBL/GenBank/DDBJ databases">
        <title>Biodiversity and phylogenetic relationships of bacteria.</title>
        <authorList>
            <person name="Machado R.A.R."/>
            <person name="Bhat A."/>
            <person name="Loulou A."/>
            <person name="Kallel S."/>
        </authorList>
    </citation>
    <scope>NUCLEOTIDE SEQUENCE</scope>
    <source>
        <strain evidence="11">K-TC2</strain>
    </source>
</reference>
<keyword evidence="9" id="KW-1133">Transmembrane helix</keyword>
<dbReference type="FunFam" id="2.70.70.10:FF:000006">
    <property type="entry name" value="M23 family peptidase"/>
    <property type="match status" value="1"/>
</dbReference>